<sequence>MKSCLDFALHRHFVENDQPTGSQLPWSLPLLNRSRKAPH</sequence>
<protein>
    <submittedName>
        <fullName evidence="1">Uncharacterized protein</fullName>
    </submittedName>
</protein>
<organism evidence="1 2">
    <name type="scientific">Yersinia intermedia</name>
    <dbReference type="NCBI Taxonomy" id="631"/>
    <lineage>
        <taxon>Bacteria</taxon>
        <taxon>Pseudomonadati</taxon>
        <taxon>Pseudomonadota</taxon>
        <taxon>Gammaproteobacteria</taxon>
        <taxon>Enterobacterales</taxon>
        <taxon>Yersiniaceae</taxon>
        <taxon>Yersinia</taxon>
    </lineage>
</organism>
<dbReference type="EMBL" id="CWJI01000031">
    <property type="protein sequence ID" value="CRY57268.1"/>
    <property type="molecule type" value="Genomic_DNA"/>
</dbReference>
<name>A0A0H5M1G0_YERIN</name>
<dbReference type="AlphaFoldDB" id="A0A0H5M1G0"/>
<gene>
    <name evidence="1" type="ORF">ERS008476_04323</name>
</gene>
<dbReference type="Proteomes" id="UP000043316">
    <property type="component" value="Unassembled WGS sequence"/>
</dbReference>
<evidence type="ECO:0000313" key="2">
    <source>
        <dbReference type="Proteomes" id="UP000043316"/>
    </source>
</evidence>
<reference evidence="2" key="1">
    <citation type="submission" date="2015-03" db="EMBL/GenBank/DDBJ databases">
        <authorList>
            <consortium name="Pathogen Informatics"/>
        </authorList>
    </citation>
    <scope>NUCLEOTIDE SEQUENCE [LARGE SCALE GENOMIC DNA]</scope>
    <source>
        <strain evidence="2">R148</strain>
    </source>
</reference>
<evidence type="ECO:0000313" key="1">
    <source>
        <dbReference type="EMBL" id="CRY57268.1"/>
    </source>
</evidence>
<accession>A0A0H5M1G0</accession>
<proteinExistence type="predicted"/>